<dbReference type="Proteomes" id="UP001138894">
    <property type="component" value="Unassembled WGS sequence"/>
</dbReference>
<accession>A0A9X1FAV0</accession>
<feature type="compositionally biased region" description="Basic and acidic residues" evidence="1">
    <location>
        <begin position="97"/>
        <end position="110"/>
    </location>
</feature>
<dbReference type="EMBL" id="JAGSPD010000020">
    <property type="protein sequence ID" value="MBV7270649.1"/>
    <property type="molecule type" value="Genomic_DNA"/>
</dbReference>
<sequence length="127" mass="14758">MDDNKKQLMKHFATALRNRALEKETESPMGRNLVFHFSRKELIEILKKKFGGTVPKEHNLAEMENRELLELIGNELFIISYVTEKWSKEEKQDRLVAEKSVSEVAGEQRPKPVGKKERKVTRPPKGN</sequence>
<dbReference type="AlphaFoldDB" id="A0A9X1FAV0"/>
<reference evidence="2" key="1">
    <citation type="submission" date="2021-04" db="EMBL/GenBank/DDBJ databases">
        <authorList>
            <person name="Pira H."/>
            <person name="Risdian C."/>
            <person name="Wink J."/>
        </authorList>
    </citation>
    <scope>NUCLEOTIDE SEQUENCE</scope>
    <source>
        <strain evidence="2">WHY3</strain>
    </source>
</reference>
<comment type="caution">
    <text evidence="2">The sequence shown here is derived from an EMBL/GenBank/DDBJ whole genome shotgun (WGS) entry which is preliminary data.</text>
</comment>
<protein>
    <submittedName>
        <fullName evidence="2">Uncharacterized protein</fullName>
    </submittedName>
</protein>
<feature type="region of interest" description="Disordered" evidence="1">
    <location>
        <begin position="97"/>
        <end position="127"/>
    </location>
</feature>
<keyword evidence="3" id="KW-1185">Reference proteome</keyword>
<evidence type="ECO:0000256" key="1">
    <source>
        <dbReference type="SAM" id="MobiDB-lite"/>
    </source>
</evidence>
<evidence type="ECO:0000313" key="2">
    <source>
        <dbReference type="EMBL" id="MBV7270649.1"/>
    </source>
</evidence>
<evidence type="ECO:0000313" key="3">
    <source>
        <dbReference type="Proteomes" id="UP001138894"/>
    </source>
</evidence>
<gene>
    <name evidence="2" type="ORF">KCG49_15780</name>
</gene>
<feature type="compositionally biased region" description="Basic residues" evidence="1">
    <location>
        <begin position="112"/>
        <end position="127"/>
    </location>
</feature>
<organism evidence="2 3">
    <name type="scientific">Winogradskyella luteola</name>
    <dbReference type="NCBI Taxonomy" id="2828330"/>
    <lineage>
        <taxon>Bacteria</taxon>
        <taxon>Pseudomonadati</taxon>
        <taxon>Bacteroidota</taxon>
        <taxon>Flavobacteriia</taxon>
        <taxon>Flavobacteriales</taxon>
        <taxon>Flavobacteriaceae</taxon>
        <taxon>Winogradskyella</taxon>
    </lineage>
</organism>
<name>A0A9X1FAV0_9FLAO</name>
<proteinExistence type="predicted"/>
<dbReference type="RefSeq" id="WP_218547886.1">
    <property type="nucleotide sequence ID" value="NZ_JAGSPD010000020.1"/>
</dbReference>